<reference evidence="5" key="1">
    <citation type="journal article" date="2019" name="Int. J. Syst. Evol. Microbiol.">
        <title>The Global Catalogue of Microorganisms (GCM) 10K type strain sequencing project: providing services to taxonomists for standard genome sequencing and annotation.</title>
        <authorList>
            <consortium name="The Broad Institute Genomics Platform"/>
            <consortium name="The Broad Institute Genome Sequencing Center for Infectious Disease"/>
            <person name="Wu L."/>
            <person name="Ma J."/>
        </authorList>
    </citation>
    <scope>NUCLEOTIDE SEQUENCE [LARGE SCALE GENOMIC DNA]</scope>
    <source>
        <strain evidence="5">KCTC 52237</strain>
    </source>
</reference>
<dbReference type="Gene3D" id="2.160.20.120">
    <property type="match status" value="1"/>
</dbReference>
<evidence type="ECO:0000256" key="1">
    <source>
        <dbReference type="SAM" id="MobiDB-lite"/>
    </source>
</evidence>
<feature type="region of interest" description="Disordered" evidence="1">
    <location>
        <begin position="238"/>
        <end position="263"/>
    </location>
</feature>
<keyword evidence="2" id="KW-0732">Signal</keyword>
<gene>
    <name evidence="4" type="ORF">ACFODX_10000</name>
</gene>
<evidence type="ECO:0000313" key="4">
    <source>
        <dbReference type="EMBL" id="MFC3115889.1"/>
    </source>
</evidence>
<proteinExistence type="predicted"/>
<dbReference type="Proteomes" id="UP001595555">
    <property type="component" value="Unassembled WGS sequence"/>
</dbReference>
<dbReference type="RefSeq" id="WP_378118630.1">
    <property type="nucleotide sequence ID" value="NZ_JBHRTF010000004.1"/>
</dbReference>
<comment type="caution">
    <text evidence="4">The sequence shown here is derived from an EMBL/GenBank/DDBJ whole genome shotgun (WGS) entry which is preliminary data.</text>
</comment>
<organism evidence="4 5">
    <name type="scientific">Cellvibrio fontiphilus</name>
    <dbReference type="NCBI Taxonomy" id="1815559"/>
    <lineage>
        <taxon>Bacteria</taxon>
        <taxon>Pseudomonadati</taxon>
        <taxon>Pseudomonadota</taxon>
        <taxon>Gammaproteobacteria</taxon>
        <taxon>Cellvibrionales</taxon>
        <taxon>Cellvibrionaceae</taxon>
        <taxon>Cellvibrio</taxon>
    </lineage>
</organism>
<sequence length="263" mass="27712">MVVRTAFLTAWLLGGLFTLAAPLALAEMQAKVYPVKDFSEFVSGGNTKIEITQSDNEYLRVEADAEVIQRVKVDQTGKRVSVWLKSDKGGVFNWFGQGNEPVKVILGVKQLEYLELSGGAHARAGELRGGDFRFNASGAANADFALLTLDKLSVDLSGAANARLAAVMVPAQRYDISGASNVDIKGGSHADHLWVSASGASNFRGKPLVARQAELDASGASHINATVTEMLTADASGASSVEYSGTPRAKSKATGASHVNARD</sequence>
<dbReference type="EMBL" id="JBHRTF010000004">
    <property type="protein sequence ID" value="MFC3115889.1"/>
    <property type="molecule type" value="Genomic_DNA"/>
</dbReference>
<dbReference type="Pfam" id="PF10988">
    <property type="entry name" value="DUF2807"/>
    <property type="match status" value="1"/>
</dbReference>
<feature type="domain" description="Putative auto-transporter adhesin head GIN" evidence="3">
    <location>
        <begin position="37"/>
        <end position="247"/>
    </location>
</feature>
<accession>A0ABV7FE43</accession>
<feature type="signal peptide" evidence="2">
    <location>
        <begin position="1"/>
        <end position="20"/>
    </location>
</feature>
<protein>
    <submittedName>
        <fullName evidence="4">Head GIN domain-containing protein</fullName>
    </submittedName>
</protein>
<name>A0ABV7FE43_9GAMM</name>
<dbReference type="InterPro" id="IPR021255">
    <property type="entry name" value="DUF2807"/>
</dbReference>
<feature type="chain" id="PRO_5047027655" evidence="2">
    <location>
        <begin position="21"/>
        <end position="263"/>
    </location>
</feature>
<evidence type="ECO:0000259" key="3">
    <source>
        <dbReference type="Pfam" id="PF10988"/>
    </source>
</evidence>
<evidence type="ECO:0000256" key="2">
    <source>
        <dbReference type="SAM" id="SignalP"/>
    </source>
</evidence>
<keyword evidence="5" id="KW-1185">Reference proteome</keyword>
<evidence type="ECO:0000313" key="5">
    <source>
        <dbReference type="Proteomes" id="UP001595555"/>
    </source>
</evidence>